<dbReference type="PROSITE" id="PS51892">
    <property type="entry name" value="SUBTILASE"/>
    <property type="match status" value="1"/>
</dbReference>
<dbReference type="SUPFAM" id="SSF52743">
    <property type="entry name" value="Subtilisin-like"/>
    <property type="match status" value="1"/>
</dbReference>
<protein>
    <submittedName>
        <fullName evidence="11">Peptidase S8/S53 domain-containing protein</fullName>
    </submittedName>
</protein>
<name>A0A1H6PQZ5_YARLL</name>
<evidence type="ECO:0000256" key="5">
    <source>
        <dbReference type="PROSITE-ProRule" id="PRU01240"/>
    </source>
</evidence>
<dbReference type="InterPro" id="IPR036852">
    <property type="entry name" value="Peptidase_S8/S53_dom_sf"/>
</dbReference>
<evidence type="ECO:0000259" key="9">
    <source>
        <dbReference type="Pfam" id="PF05922"/>
    </source>
</evidence>
<dbReference type="CDD" id="cd04077">
    <property type="entry name" value="Peptidases_S8_PCSK9_ProteinaseK_like"/>
    <property type="match status" value="1"/>
</dbReference>
<feature type="chain" id="PRO_5036020522" evidence="7">
    <location>
        <begin position="20"/>
        <end position="512"/>
    </location>
</feature>
<dbReference type="PANTHER" id="PTHR43806">
    <property type="entry name" value="PEPTIDASE S8"/>
    <property type="match status" value="1"/>
</dbReference>
<dbReference type="InterPro" id="IPR034193">
    <property type="entry name" value="PCSK9_ProteinaseK-like"/>
</dbReference>
<organism evidence="10 12">
    <name type="scientific">Yarrowia lipolytica</name>
    <name type="common">Candida lipolytica</name>
    <dbReference type="NCBI Taxonomy" id="4952"/>
    <lineage>
        <taxon>Eukaryota</taxon>
        <taxon>Fungi</taxon>
        <taxon>Dikarya</taxon>
        <taxon>Ascomycota</taxon>
        <taxon>Saccharomycotina</taxon>
        <taxon>Dipodascomycetes</taxon>
        <taxon>Dipodascales</taxon>
        <taxon>Dipodascales incertae sedis</taxon>
        <taxon>Yarrowia</taxon>
    </lineage>
</organism>
<dbReference type="PANTHER" id="PTHR43806:SF11">
    <property type="entry name" value="CEREVISIN-RELATED"/>
    <property type="match status" value="1"/>
</dbReference>
<feature type="active site" description="Charge relay system" evidence="5">
    <location>
        <position position="435"/>
    </location>
</feature>
<dbReference type="InterPro" id="IPR023828">
    <property type="entry name" value="Peptidase_S8_Ser-AS"/>
</dbReference>
<dbReference type="InterPro" id="IPR015500">
    <property type="entry name" value="Peptidase_S8_subtilisin-rel"/>
</dbReference>
<feature type="region of interest" description="Disordered" evidence="6">
    <location>
        <begin position="452"/>
        <end position="512"/>
    </location>
</feature>
<dbReference type="GO" id="GO:0004252">
    <property type="term" value="F:serine-type endopeptidase activity"/>
    <property type="evidence" value="ECO:0007669"/>
    <property type="project" value="UniProtKB-UniRule"/>
</dbReference>
<gene>
    <name evidence="11" type="ORF">B0I71DRAFT_176216</name>
    <name evidence="10" type="ORF">YALI1_C28664g</name>
</gene>
<evidence type="ECO:0000256" key="2">
    <source>
        <dbReference type="ARBA" id="ARBA00022670"/>
    </source>
</evidence>
<feature type="active site" description="Charge relay system" evidence="5">
    <location>
        <position position="274"/>
    </location>
</feature>
<dbReference type="Gene3D" id="3.40.50.200">
    <property type="entry name" value="Peptidase S8/S53 domain"/>
    <property type="match status" value="1"/>
</dbReference>
<evidence type="ECO:0000313" key="10">
    <source>
        <dbReference type="EMBL" id="AOW03166.1"/>
    </source>
</evidence>
<dbReference type="InterPro" id="IPR022398">
    <property type="entry name" value="Peptidase_S8_His-AS"/>
</dbReference>
<dbReference type="EMBL" id="KZ859039">
    <property type="protein sequence ID" value="RDW24312.1"/>
    <property type="molecule type" value="Genomic_DNA"/>
</dbReference>
<keyword evidence="7" id="KW-0732">Signal</keyword>
<evidence type="ECO:0000313" key="11">
    <source>
        <dbReference type="EMBL" id="RDW24312.1"/>
    </source>
</evidence>
<dbReference type="InterPro" id="IPR050131">
    <property type="entry name" value="Peptidase_S8_subtilisin-like"/>
</dbReference>
<reference evidence="10 12" key="1">
    <citation type="journal article" date="2016" name="PLoS ONE">
        <title>Sequence Assembly of Yarrowia lipolytica Strain W29/CLIB89 Shows Transposable Element Diversity.</title>
        <authorList>
            <person name="Magnan C."/>
            <person name="Yu J."/>
            <person name="Chang I."/>
            <person name="Jahn E."/>
            <person name="Kanomata Y."/>
            <person name="Wu J."/>
            <person name="Zeller M."/>
            <person name="Oakes M."/>
            <person name="Baldi P."/>
            <person name="Sandmeyer S."/>
        </authorList>
    </citation>
    <scope>NUCLEOTIDE SEQUENCE [LARGE SCALE GENOMIC DNA]</scope>
    <source>
        <strain evidence="10">CLIB89</strain>
        <strain evidence="12">CLIB89(W29)</strain>
    </source>
</reference>
<dbReference type="Pfam" id="PF00082">
    <property type="entry name" value="Peptidase_S8"/>
    <property type="match status" value="1"/>
</dbReference>
<dbReference type="GeneID" id="2909891"/>
<evidence type="ECO:0000256" key="6">
    <source>
        <dbReference type="SAM" id="MobiDB-lite"/>
    </source>
</evidence>
<feature type="signal peptide" evidence="7">
    <location>
        <begin position="1"/>
        <end position="19"/>
    </location>
</feature>
<evidence type="ECO:0000256" key="7">
    <source>
        <dbReference type="SAM" id="SignalP"/>
    </source>
</evidence>
<dbReference type="SUPFAM" id="SSF54897">
    <property type="entry name" value="Protease propeptides/inhibitors"/>
    <property type="match status" value="1"/>
</dbReference>
<dbReference type="Proteomes" id="UP000256601">
    <property type="component" value="Unassembled WGS sequence"/>
</dbReference>
<sequence>MKFSLVLLASVALGLPTTSNNDYRSSVSQVWDIVDKYSTLGHAQLESRDLSDLDSDIKHRYLVTFRQNATQQEISQHFQDVDKWLSSGSNKRDLGFTQLIEGAFSSVSRNSHALNAFAATDSSPFDGYYGKFDNQTVAKVESSSIVDSVESDTIQTSPSFNGHTLSKEAVEEDKTQADKAAALNGFATVTLNKQFTKNWGLDRISHIENDIPEAAGGNYSLIPEMEYIYGPSKYDTVAYVLDTGVNVTNSGFGGRASEPVKFIEGEPPGDYSGHGTHVAGILGSSTFGVAKDAKIISVKVLNMGNAGPTSAVVNGVNWIIQNNNATRAVINYSATGPVSKAMNQAFVKAVEAGITVVVSAGNFMKDACNYSPANLGSVIDGAIVVAASDQHDKFAVGSSWGSNYGRCVNVFAPGTDIPSLHWKNENLVFFDSGTSMSAPFVSGLVLYHQSQSDNPLSPKDVSDKIINSNPGQIQSPMQDTPNGLAYNEALGQAPPPTTTDLGPKIPTGQPLN</sequence>
<dbReference type="eggNOG" id="KOG1153">
    <property type="taxonomic scope" value="Eukaryota"/>
</dbReference>
<dbReference type="VEuPathDB" id="FungiDB:YALI1_C28664g"/>
<evidence type="ECO:0000256" key="3">
    <source>
        <dbReference type="ARBA" id="ARBA00022801"/>
    </source>
</evidence>
<keyword evidence="2 5" id="KW-0645">Protease</keyword>
<evidence type="ECO:0000313" key="13">
    <source>
        <dbReference type="Proteomes" id="UP000256601"/>
    </source>
</evidence>
<keyword evidence="3 5" id="KW-0378">Hydrolase</keyword>
<dbReference type="OrthoDB" id="206201at2759"/>
<feature type="domain" description="Inhibitor I9" evidence="9">
    <location>
        <begin position="60"/>
        <end position="154"/>
    </location>
</feature>
<dbReference type="PRINTS" id="PR00723">
    <property type="entry name" value="SUBTILISIN"/>
</dbReference>
<evidence type="ECO:0000313" key="12">
    <source>
        <dbReference type="Proteomes" id="UP000182444"/>
    </source>
</evidence>
<dbReference type="GO" id="GO:0006508">
    <property type="term" value="P:proteolysis"/>
    <property type="evidence" value="ECO:0007669"/>
    <property type="project" value="UniProtKB-KW"/>
</dbReference>
<dbReference type="RefSeq" id="XP_502058.1">
    <property type="nucleotide sequence ID" value="XM_502058.1"/>
</dbReference>
<evidence type="ECO:0000259" key="8">
    <source>
        <dbReference type="Pfam" id="PF00082"/>
    </source>
</evidence>
<dbReference type="FunFam" id="3.40.50.200:FF:000007">
    <property type="entry name" value="Subtilisin-like serine protease"/>
    <property type="match status" value="1"/>
</dbReference>
<accession>A0A1H6PQZ5</accession>
<dbReference type="PROSITE" id="PS00137">
    <property type="entry name" value="SUBTILASE_HIS"/>
    <property type="match status" value="1"/>
</dbReference>
<evidence type="ECO:0000256" key="1">
    <source>
        <dbReference type="ARBA" id="ARBA00011073"/>
    </source>
</evidence>
<evidence type="ECO:0000256" key="4">
    <source>
        <dbReference type="ARBA" id="ARBA00022825"/>
    </source>
</evidence>
<reference evidence="11 13" key="2">
    <citation type="submission" date="2018-07" db="EMBL/GenBank/DDBJ databases">
        <title>Draft Genome Assemblies for Five Robust Yarrowia lipolytica Strains Exhibiting High Lipid Production and Pentose Sugar Utilization and Sugar Alcohol Secretion from Undetoxified Lignocellulosic Biomass Hydrolysates.</title>
        <authorList>
            <consortium name="DOE Joint Genome Institute"/>
            <person name="Walker C."/>
            <person name="Ryu S."/>
            <person name="Na H."/>
            <person name="Zane M."/>
            <person name="LaButti K."/>
            <person name="Lipzen A."/>
            <person name="Haridas S."/>
            <person name="Barry K."/>
            <person name="Grigoriev I.V."/>
            <person name="Quarterman J."/>
            <person name="Slininger P."/>
            <person name="Dien B."/>
            <person name="Trinh C.T."/>
        </authorList>
    </citation>
    <scope>NUCLEOTIDE SEQUENCE [LARGE SCALE GENOMIC DNA]</scope>
    <source>
        <strain evidence="11 13">YB392</strain>
    </source>
</reference>
<feature type="compositionally biased region" description="Polar residues" evidence="6">
    <location>
        <begin position="465"/>
        <end position="481"/>
    </location>
</feature>
<comment type="similarity">
    <text evidence="1 5">Belongs to the peptidase S8 family.</text>
</comment>
<dbReference type="InterPro" id="IPR010259">
    <property type="entry name" value="S8pro/Inhibitor_I9"/>
</dbReference>
<dbReference type="Pfam" id="PF05922">
    <property type="entry name" value="Inhibitor_I9"/>
    <property type="match status" value="1"/>
</dbReference>
<feature type="active site" description="Charge relay system" evidence="5">
    <location>
        <position position="242"/>
    </location>
</feature>
<dbReference type="VEuPathDB" id="FungiDB:YALI0_C20691g"/>
<dbReference type="EMBL" id="CP017555">
    <property type="protein sequence ID" value="AOW03166.1"/>
    <property type="molecule type" value="Genomic_DNA"/>
</dbReference>
<proteinExistence type="inferred from homology"/>
<keyword evidence="4 5" id="KW-0720">Serine protease</keyword>
<dbReference type="AlphaFoldDB" id="A0A1H6PQZ5"/>
<dbReference type="KEGG" id="yli:2909891"/>
<dbReference type="PROSITE" id="PS00138">
    <property type="entry name" value="SUBTILASE_SER"/>
    <property type="match status" value="1"/>
</dbReference>
<dbReference type="Proteomes" id="UP000182444">
    <property type="component" value="Chromosome 1C"/>
</dbReference>
<feature type="domain" description="Peptidase S8/S53" evidence="8">
    <location>
        <begin position="240"/>
        <end position="469"/>
    </location>
</feature>
<dbReference type="InterPro" id="IPR000209">
    <property type="entry name" value="Peptidase_S8/S53_dom"/>
</dbReference>